<keyword evidence="16" id="KW-1185">Reference proteome</keyword>
<evidence type="ECO:0000256" key="10">
    <source>
        <dbReference type="PIRSR" id="PIRSR000485-2"/>
    </source>
</evidence>
<name>A0A848BTR2_9FIRM</name>
<keyword evidence="7 10" id="KW-0460">Magnesium</keyword>
<comment type="catalytic activity">
    <reaction evidence="7 8">
        <text>5-phospho-beta-D-ribosylamine + L-glutamate + diphosphate = 5-phospho-alpha-D-ribose 1-diphosphate + L-glutamine + H2O</text>
        <dbReference type="Rhea" id="RHEA:14905"/>
        <dbReference type="ChEBI" id="CHEBI:15377"/>
        <dbReference type="ChEBI" id="CHEBI:29985"/>
        <dbReference type="ChEBI" id="CHEBI:33019"/>
        <dbReference type="ChEBI" id="CHEBI:58017"/>
        <dbReference type="ChEBI" id="CHEBI:58359"/>
        <dbReference type="ChEBI" id="CHEBI:58681"/>
        <dbReference type="EC" id="2.4.2.14"/>
    </reaction>
</comment>
<dbReference type="SUPFAM" id="SSF53271">
    <property type="entry name" value="PRTase-like"/>
    <property type="match status" value="1"/>
</dbReference>
<evidence type="ECO:0000313" key="13">
    <source>
        <dbReference type="EMBL" id="MFG6272316.1"/>
    </source>
</evidence>
<keyword evidence="7" id="KW-0004">4Fe-4S</keyword>
<dbReference type="Proteomes" id="UP001605989">
    <property type="component" value="Unassembled WGS sequence"/>
</dbReference>
<accession>A0A848BTR2</accession>
<evidence type="ECO:0000256" key="7">
    <source>
        <dbReference type="HAMAP-Rule" id="MF_01931"/>
    </source>
</evidence>
<evidence type="ECO:0000256" key="1">
    <source>
        <dbReference type="ARBA" id="ARBA00005209"/>
    </source>
</evidence>
<dbReference type="Proteomes" id="UP000591071">
    <property type="component" value="Unassembled WGS sequence"/>
</dbReference>
<feature type="active site" description="Nucleophile" evidence="7 9">
    <location>
        <position position="14"/>
    </location>
</feature>
<dbReference type="OrthoDB" id="9801213at2"/>
<feature type="binding site" evidence="7 10">
    <location>
        <position position="359"/>
    </location>
    <ligand>
        <name>Mg(2+)</name>
        <dbReference type="ChEBI" id="CHEBI:18420"/>
    </ligand>
</feature>
<feature type="binding site" evidence="7 11">
    <location>
        <position position="448"/>
    </location>
    <ligand>
        <name>[4Fe-4S] cluster</name>
        <dbReference type="ChEBI" id="CHEBI:49883"/>
    </ligand>
</feature>
<dbReference type="InterPro" id="IPR035584">
    <property type="entry name" value="PurF_N"/>
</dbReference>
<evidence type="ECO:0000313" key="15">
    <source>
        <dbReference type="Proteomes" id="UP000591071"/>
    </source>
</evidence>
<feature type="binding site" evidence="7 11">
    <location>
        <position position="451"/>
    </location>
    <ligand>
        <name>[4Fe-4S] cluster</name>
        <dbReference type="ChEBI" id="CHEBI:49883"/>
    </ligand>
</feature>
<keyword evidence="6 7" id="KW-0315">Glutamine amidotransferase</keyword>
<comment type="cofactor">
    <cofactor evidence="7 11">
        <name>[4Fe-4S] cluster</name>
        <dbReference type="ChEBI" id="CHEBI:49883"/>
    </cofactor>
    <text evidence="7 11">Binds 1 [4Fe-4S] cluster per subunit.</text>
</comment>
<dbReference type="EMBL" id="JBIEKR010000003">
    <property type="protein sequence ID" value="MFG6272316.1"/>
    <property type="molecule type" value="Genomic_DNA"/>
</dbReference>
<comment type="pathway">
    <text evidence="1 7 8">Purine metabolism; IMP biosynthesis via de novo pathway; N(1)-(5-phospho-D-ribosyl)glycinamide from 5-phospho-alpha-D-ribose 1-diphosphate: step 1/2.</text>
</comment>
<reference evidence="14 15" key="1">
    <citation type="submission" date="2020-04" db="EMBL/GenBank/DDBJ databases">
        <authorList>
            <person name="Hitch T.C.A."/>
            <person name="Wylensek D."/>
            <person name="Clavel T."/>
        </authorList>
    </citation>
    <scope>NUCLEOTIDE SEQUENCE [LARGE SCALE GENOMIC DNA]</scope>
    <source>
        <strain evidence="14 15">Oil-RF-744-FAT-WT-6-1</strain>
    </source>
</reference>
<dbReference type="EC" id="2.4.2.14" evidence="7"/>
<dbReference type="AlphaFoldDB" id="A0A848BTR2"/>
<keyword evidence="7 11" id="KW-0408">Iron</keyword>
<dbReference type="CDD" id="cd00715">
    <property type="entry name" value="GPATase_N"/>
    <property type="match status" value="1"/>
</dbReference>
<dbReference type="Pfam" id="PF13537">
    <property type="entry name" value="GATase_7"/>
    <property type="match status" value="1"/>
</dbReference>
<dbReference type="KEGG" id="mhw:ACT01_07215"/>
<dbReference type="InterPro" id="IPR017932">
    <property type="entry name" value="GATase_2_dom"/>
</dbReference>
<organism evidence="14 15">
    <name type="scientific">Megasphaera hexanoica</name>
    <dbReference type="NCBI Taxonomy" id="1675036"/>
    <lineage>
        <taxon>Bacteria</taxon>
        <taxon>Bacillati</taxon>
        <taxon>Bacillota</taxon>
        <taxon>Negativicutes</taxon>
        <taxon>Veillonellales</taxon>
        <taxon>Veillonellaceae</taxon>
        <taxon>Megasphaera</taxon>
    </lineage>
</organism>
<evidence type="ECO:0000256" key="4">
    <source>
        <dbReference type="ARBA" id="ARBA00022679"/>
    </source>
</evidence>
<evidence type="ECO:0000256" key="3">
    <source>
        <dbReference type="ARBA" id="ARBA00022676"/>
    </source>
</evidence>
<proteinExistence type="inferred from homology"/>
<protein>
    <recommendedName>
        <fullName evidence="7">Amidophosphoribosyltransferase</fullName>
        <shortName evidence="7">ATase</shortName>
        <ecNumber evidence="7">2.4.2.14</ecNumber>
    </recommendedName>
    <alternativeName>
        <fullName evidence="7">Glutamine phosphoribosylpyrophosphate amidotransferase</fullName>
        <shortName evidence="7">GPATase</shortName>
    </alternativeName>
</protein>
<dbReference type="GO" id="GO:0000287">
    <property type="term" value="F:magnesium ion binding"/>
    <property type="evidence" value="ECO:0007669"/>
    <property type="project" value="UniProtKB-UniRule"/>
</dbReference>
<dbReference type="CDD" id="cd06223">
    <property type="entry name" value="PRTases_typeI"/>
    <property type="match status" value="1"/>
</dbReference>
<feature type="binding site" evidence="7 11">
    <location>
        <position position="396"/>
    </location>
    <ligand>
        <name>[4Fe-4S] cluster</name>
        <dbReference type="ChEBI" id="CHEBI:49883"/>
    </ligand>
</feature>
<dbReference type="SUPFAM" id="SSF56235">
    <property type="entry name" value="N-terminal nucleophile aminohydrolases (Ntn hydrolases)"/>
    <property type="match status" value="1"/>
</dbReference>
<dbReference type="GO" id="GO:0004044">
    <property type="term" value="F:amidophosphoribosyltransferase activity"/>
    <property type="evidence" value="ECO:0007669"/>
    <property type="project" value="UniProtKB-UniRule"/>
</dbReference>
<dbReference type="UniPathway" id="UPA00074">
    <property type="reaction ID" value="UER00124"/>
</dbReference>
<dbReference type="InterPro" id="IPR029055">
    <property type="entry name" value="Ntn_hydrolases_N"/>
</dbReference>
<evidence type="ECO:0000313" key="16">
    <source>
        <dbReference type="Proteomes" id="UP001605989"/>
    </source>
</evidence>
<keyword evidence="5 7" id="KW-0658">Purine biosynthesis</keyword>
<dbReference type="RefSeq" id="WP_075581238.1">
    <property type="nucleotide sequence ID" value="NZ_CP011940.1"/>
</dbReference>
<dbReference type="GO" id="GO:0051539">
    <property type="term" value="F:4 iron, 4 sulfur cluster binding"/>
    <property type="evidence" value="ECO:0007669"/>
    <property type="project" value="UniProtKB-KW"/>
</dbReference>
<evidence type="ECO:0000313" key="14">
    <source>
        <dbReference type="EMBL" id="NME28198.1"/>
    </source>
</evidence>
<feature type="binding site" evidence="7 10">
    <location>
        <position position="360"/>
    </location>
    <ligand>
        <name>Mg(2+)</name>
        <dbReference type="ChEBI" id="CHEBI:18420"/>
    </ligand>
</feature>
<keyword evidence="4 7" id="KW-0808">Transferase</keyword>
<dbReference type="GO" id="GO:0009113">
    <property type="term" value="P:purine nucleobase biosynthetic process"/>
    <property type="evidence" value="ECO:0007669"/>
    <property type="project" value="UniProtKB-UniRule"/>
</dbReference>
<keyword evidence="7 10" id="KW-0479">Metal-binding</keyword>
<keyword evidence="3 7" id="KW-0328">Glycosyltransferase</keyword>
<dbReference type="InterPro" id="IPR029057">
    <property type="entry name" value="PRTase-like"/>
</dbReference>
<evidence type="ECO:0000256" key="9">
    <source>
        <dbReference type="PIRSR" id="PIRSR000485-1"/>
    </source>
</evidence>
<dbReference type="PANTHER" id="PTHR11907">
    <property type="entry name" value="AMIDOPHOSPHORIBOSYLTRANSFERASE"/>
    <property type="match status" value="1"/>
</dbReference>
<evidence type="ECO:0000256" key="6">
    <source>
        <dbReference type="ARBA" id="ARBA00022962"/>
    </source>
</evidence>
<dbReference type="PROSITE" id="PS51278">
    <property type="entry name" value="GATASE_TYPE_2"/>
    <property type="match status" value="1"/>
</dbReference>
<feature type="domain" description="Glutamine amidotransferase type-2" evidence="12">
    <location>
        <begin position="14"/>
        <end position="234"/>
    </location>
</feature>
<keyword evidence="7 11" id="KW-0411">Iron-sulfur</keyword>
<dbReference type="PIRSF" id="PIRSF000485">
    <property type="entry name" value="Amd_phspho_trans"/>
    <property type="match status" value="1"/>
</dbReference>
<evidence type="ECO:0000256" key="5">
    <source>
        <dbReference type="ARBA" id="ARBA00022755"/>
    </source>
</evidence>
<dbReference type="EMBL" id="JABAFG010000008">
    <property type="protein sequence ID" value="NME28198.1"/>
    <property type="molecule type" value="Genomic_DNA"/>
</dbReference>
<evidence type="ECO:0000259" key="12">
    <source>
        <dbReference type="PROSITE" id="PS51278"/>
    </source>
</evidence>
<evidence type="ECO:0000256" key="8">
    <source>
        <dbReference type="PIRNR" id="PIRNR000485"/>
    </source>
</evidence>
<dbReference type="NCBIfam" id="TIGR01134">
    <property type="entry name" value="purF"/>
    <property type="match status" value="1"/>
</dbReference>
<comment type="cofactor">
    <cofactor evidence="7 10">
        <name>Mg(2+)</name>
        <dbReference type="ChEBI" id="CHEBI:18420"/>
    </cofactor>
    <text evidence="7 10">Binds 1 Mg(2+) ion per subunit.</text>
</comment>
<evidence type="ECO:0000256" key="2">
    <source>
        <dbReference type="ARBA" id="ARBA00010138"/>
    </source>
</evidence>
<feature type="binding site" evidence="7 11">
    <location>
        <position position="250"/>
    </location>
    <ligand>
        <name>[4Fe-4S] cluster</name>
        <dbReference type="ChEBI" id="CHEBI:49883"/>
    </ligand>
</feature>
<comment type="similarity">
    <text evidence="2 7 8">In the C-terminal section; belongs to the purine/pyrimidine phosphoribosyltransferase family.</text>
</comment>
<dbReference type="Gene3D" id="3.40.50.2020">
    <property type="match status" value="1"/>
</dbReference>
<comment type="caution">
    <text evidence="14">The sequence shown here is derived from an EMBL/GenBank/DDBJ whole genome shotgun (WGS) entry which is preliminary data.</text>
</comment>
<dbReference type="Gene3D" id="3.60.20.10">
    <property type="entry name" value="Glutamine Phosphoribosylpyrophosphate, subunit 1, domain 1"/>
    <property type="match status" value="1"/>
</dbReference>
<dbReference type="GO" id="GO:0006189">
    <property type="term" value="P:'de novo' IMP biosynthetic process"/>
    <property type="evidence" value="ECO:0007669"/>
    <property type="project" value="UniProtKB-UniRule"/>
</dbReference>
<feature type="binding site" evidence="7 10">
    <location>
        <position position="297"/>
    </location>
    <ligand>
        <name>Mg(2+)</name>
        <dbReference type="ChEBI" id="CHEBI:18420"/>
    </ligand>
</feature>
<dbReference type="HAMAP" id="MF_01931">
    <property type="entry name" value="PurF"/>
    <property type="match status" value="1"/>
</dbReference>
<evidence type="ECO:0000256" key="11">
    <source>
        <dbReference type="PIRSR" id="PIRSR000485-3"/>
    </source>
</evidence>
<dbReference type="InterPro" id="IPR005854">
    <property type="entry name" value="PurF"/>
</dbReference>
<comment type="function">
    <text evidence="7">Catalyzes the formation of phosphoribosylamine from phosphoribosylpyrophosphate (PRPP) and glutamine.</text>
</comment>
<dbReference type="InterPro" id="IPR000836">
    <property type="entry name" value="PRTase_dom"/>
</dbReference>
<reference evidence="13 16" key="2">
    <citation type="submission" date="2024-10" db="EMBL/GenBank/DDBJ databases">
        <authorList>
            <person name="Sang B.-I."/>
            <person name="Prabhaharan D."/>
        </authorList>
    </citation>
    <scope>NUCLEOTIDE SEQUENCE [LARGE SCALE GENOMIC DNA]</scope>
    <source>
        <strain evidence="13 16">MH</strain>
    </source>
</reference>
<sequence>MMYDSIWDKQHEECGVIGIFDKTLDIPRYLYWGLFALQHRGQESGGIALTDGHDIHTYRGMGLISTVFEKGVPEDLGGHIGIGHVRYSTTGSNNPRNIQPLAVYSSFGQIALAHNGNLTNTRELREELDASGVTFQTTMDTELIVNLISRSRQNTIVERIKESMNRIQGAFSIVAMTKDRLYGIRDAYGFRPLCIGRTTTGGWVIASETCGLDALGATFVRDVQPGEVVEISEDGVKSYFYGKADRKQVCSFEYIYFARPDSVIDGQDIYQARLNMGKEMWNETQYDADLVISVPDSGNTAAIGYSMASGIPFNHGLIKNRYMGRTFIKPNQKERELAVRMKLNVVKSVVQGKRIVMVDDSIVRGTTSGIICKMLREAGAREVYMCVSAPPIMYSCFYGIDTSVRKELIASALSVEEIRKYIGVDKLHFISIDGLCRAIPGIPKEDLCLACFNNDYPTDIPVTNEEGEKYALE</sequence>
<gene>
    <name evidence="7 13" type="primary">purF</name>
    <name evidence="13" type="ORF">ACGTZG_03855</name>
    <name evidence="14" type="ORF">HF872_06120</name>
</gene>